<evidence type="ECO:0000256" key="3">
    <source>
        <dbReference type="ARBA" id="ARBA00022643"/>
    </source>
</evidence>
<dbReference type="InterPro" id="IPR011576">
    <property type="entry name" value="Pyridox_Oxase_N"/>
</dbReference>
<proteinExistence type="predicted"/>
<protein>
    <submittedName>
        <fullName evidence="7">Putative pyridoxine/pyridoxamine 5'-phosphate oxidase</fullName>
        <ecNumber evidence="7">1.4.3.5</ecNumber>
    </submittedName>
</protein>
<dbReference type="OrthoDB" id="5120525at2"/>
<dbReference type="Pfam" id="PF01243">
    <property type="entry name" value="PNPOx_N"/>
    <property type="match status" value="1"/>
</dbReference>
<dbReference type="PANTHER" id="PTHR10851">
    <property type="entry name" value="PYRIDOXINE-5-PHOSPHATE OXIDASE"/>
    <property type="match status" value="1"/>
</dbReference>
<keyword evidence="8" id="KW-1185">Reference proteome</keyword>
<dbReference type="GO" id="GO:0010181">
    <property type="term" value="F:FMN binding"/>
    <property type="evidence" value="ECO:0007669"/>
    <property type="project" value="InterPro"/>
</dbReference>
<evidence type="ECO:0000256" key="4">
    <source>
        <dbReference type="ARBA" id="ARBA00023002"/>
    </source>
</evidence>
<keyword evidence="2" id="KW-0285">Flavoprotein</keyword>
<dbReference type="GO" id="GO:0008615">
    <property type="term" value="P:pyridoxine biosynthetic process"/>
    <property type="evidence" value="ECO:0007669"/>
    <property type="project" value="UniProtKB-KW"/>
</dbReference>
<dbReference type="RefSeq" id="WP_015501767.1">
    <property type="nucleotide sequence ID" value="NC_020911.1"/>
</dbReference>
<feature type="domain" description="Pyridoxamine 5'-phosphate oxidase N-terminal" evidence="6">
    <location>
        <begin position="38"/>
        <end position="165"/>
    </location>
</feature>
<evidence type="ECO:0000256" key="1">
    <source>
        <dbReference type="ARBA" id="ARBA00001917"/>
    </source>
</evidence>
<dbReference type="STRING" id="391626.OAN307_c45180"/>
<dbReference type="eggNOG" id="COG0259">
    <property type="taxonomic scope" value="Bacteria"/>
</dbReference>
<dbReference type="EC" id="1.4.3.5" evidence="7"/>
<dbReference type="EMBL" id="CP003740">
    <property type="protein sequence ID" value="AGI69875.1"/>
    <property type="molecule type" value="Genomic_DNA"/>
</dbReference>
<dbReference type="KEGG" id="oat:OAN307_c45180"/>
<dbReference type="SUPFAM" id="SSF50475">
    <property type="entry name" value="FMN-binding split barrel"/>
    <property type="match status" value="1"/>
</dbReference>
<keyword evidence="3" id="KW-0288">FMN</keyword>
<dbReference type="Gene3D" id="2.30.110.10">
    <property type="entry name" value="Electron Transport, Fmn-binding Protein, Chain A"/>
    <property type="match status" value="1"/>
</dbReference>
<comment type="cofactor">
    <cofactor evidence="1">
        <name>FMN</name>
        <dbReference type="ChEBI" id="CHEBI:58210"/>
    </cofactor>
</comment>
<evidence type="ECO:0000259" key="6">
    <source>
        <dbReference type="Pfam" id="PF01243"/>
    </source>
</evidence>
<reference evidence="7 8" key="1">
    <citation type="journal article" date="2013" name="PLoS ONE">
        <title>Poles Apart: Arctic and Antarctic Octadecabacter strains Share High Genome Plasticity and a New Type of Xanthorhodopsin.</title>
        <authorList>
            <person name="Vollmers J."/>
            <person name="Voget S."/>
            <person name="Dietrich S."/>
            <person name="Gollnow K."/>
            <person name="Smits M."/>
            <person name="Meyer K."/>
            <person name="Brinkhoff T."/>
            <person name="Simon M."/>
            <person name="Daniel R."/>
        </authorList>
    </citation>
    <scope>NUCLEOTIDE SEQUENCE [LARGE SCALE GENOMIC DNA]</scope>
    <source>
        <strain evidence="7 8">307</strain>
    </source>
</reference>
<evidence type="ECO:0000313" key="7">
    <source>
        <dbReference type="EMBL" id="AGI69875.1"/>
    </source>
</evidence>
<keyword evidence="4 7" id="KW-0560">Oxidoreductase</keyword>
<evidence type="ECO:0000313" key="8">
    <source>
        <dbReference type="Proteomes" id="UP000005307"/>
    </source>
</evidence>
<name>M9RJ74_9RHOB</name>
<dbReference type="InterPro" id="IPR000659">
    <property type="entry name" value="Pyridox_Oxase"/>
</dbReference>
<dbReference type="GO" id="GO:0004733">
    <property type="term" value="F:pyridoxamine phosphate oxidase activity"/>
    <property type="evidence" value="ECO:0007669"/>
    <property type="project" value="UniProtKB-EC"/>
</dbReference>
<dbReference type="PANTHER" id="PTHR10851:SF3">
    <property type="entry name" value="PYRIDOXINE_PYRIDOXAMINE 5'-PHOSPHATE OXIDASE 2"/>
    <property type="match status" value="1"/>
</dbReference>
<dbReference type="Proteomes" id="UP000005307">
    <property type="component" value="Chromosome"/>
</dbReference>
<dbReference type="HOGENOM" id="CLU_058669_0_2_5"/>
<gene>
    <name evidence="7" type="ORF">OAN307_c45180</name>
</gene>
<organism evidence="7 8">
    <name type="scientific">Octadecabacter antarcticus 307</name>
    <dbReference type="NCBI Taxonomy" id="391626"/>
    <lineage>
        <taxon>Bacteria</taxon>
        <taxon>Pseudomonadati</taxon>
        <taxon>Pseudomonadota</taxon>
        <taxon>Alphaproteobacteria</taxon>
        <taxon>Rhodobacterales</taxon>
        <taxon>Roseobacteraceae</taxon>
        <taxon>Octadecabacter</taxon>
    </lineage>
</organism>
<sequence length="189" mass="20529">MTSDLHPWAADLSGLYAQVWTRLVRGVRDRRAPTRHPTLATVTPDGKPQARTVVLRAADKSTGTLDIHTDLQSSKVADLRATPFAALHVLDEAAHLQMRLEATVTILTGADVAATWAGFPDASRQSYGSLPAPGQPISQSLDYAKQPDAASFAVLRLTVQTIDAVHLGAHHRRARFDRDARWAGTWLAP</sequence>
<accession>M9RJ74</accession>
<evidence type="ECO:0000256" key="5">
    <source>
        <dbReference type="ARBA" id="ARBA00023096"/>
    </source>
</evidence>
<dbReference type="AlphaFoldDB" id="M9RJ74"/>
<keyword evidence="5" id="KW-0664">Pyridoxine biosynthesis</keyword>
<dbReference type="InterPro" id="IPR012349">
    <property type="entry name" value="Split_barrel_FMN-bd"/>
</dbReference>
<evidence type="ECO:0000256" key="2">
    <source>
        <dbReference type="ARBA" id="ARBA00022630"/>
    </source>
</evidence>